<keyword evidence="5" id="KW-0732">Signal</keyword>
<sequence>MYLNKSIKTASQLGVLLLLFCLSSCATWELGASGQRQTKGKTFVIVGASSGFGRGVAEQLGAYGANVVLAARRTELLEEVAQNVRAAGGKALVVTMDISKPEDVQRLADAALQQFGEIHVWINMAGVGAIGRFWDIPVEDQARIVDINLKGFVYGSHVAIRQFRSQGYGTLINVGSIESENPLAYHATYAATKGGVVNLGQALNQELRLSGNRNIRVVTVEPWATDTPFWGHAANYSGGTARMAAMDPPHKVVNATIRASLRRRNELPVGWKARGAYISHRLFPRFTERLSANIIHKAQIKNAPPAPSTTGAVYKPMSSGRGVDDNVKQRMKAENKLRKQKKQQEASYK</sequence>
<feature type="chain" id="PRO_5016619780" evidence="5">
    <location>
        <begin position="27"/>
        <end position="349"/>
    </location>
</feature>
<dbReference type="Gene3D" id="3.40.50.720">
    <property type="entry name" value="NAD(P)-binding Rossmann-like Domain"/>
    <property type="match status" value="1"/>
</dbReference>
<organism evidence="7 8">
    <name type="scientific">Pontibacter arcticus</name>
    <dbReference type="NCBI Taxonomy" id="2080288"/>
    <lineage>
        <taxon>Bacteria</taxon>
        <taxon>Pseudomonadati</taxon>
        <taxon>Bacteroidota</taxon>
        <taxon>Cytophagia</taxon>
        <taxon>Cytophagales</taxon>
        <taxon>Hymenobacteraceae</taxon>
        <taxon>Pontibacter</taxon>
    </lineage>
</organism>
<keyword evidence="8" id="KW-1185">Reference proteome</keyword>
<evidence type="ECO:0000313" key="7">
    <source>
        <dbReference type="EMBL" id="RAU81964.1"/>
    </source>
</evidence>
<reference evidence="7 8" key="2">
    <citation type="submission" date="2018-07" db="EMBL/GenBank/DDBJ databases">
        <title>Pontibacter sp. 2b14 genomic sequence and assembly.</title>
        <authorList>
            <person name="Du Z.-J."/>
        </authorList>
    </citation>
    <scope>NUCLEOTIDE SEQUENCE [LARGE SCALE GENOMIC DNA]</scope>
    <source>
        <strain evidence="7 8">2b14</strain>
    </source>
</reference>
<feature type="domain" description="Ketoreductase" evidence="6">
    <location>
        <begin position="41"/>
        <end position="226"/>
    </location>
</feature>
<dbReference type="OrthoDB" id="9775296at2"/>
<evidence type="ECO:0000256" key="1">
    <source>
        <dbReference type="ARBA" id="ARBA00006484"/>
    </source>
</evidence>
<name>A0A364RCG7_9BACT</name>
<evidence type="ECO:0000256" key="3">
    <source>
        <dbReference type="RuleBase" id="RU000363"/>
    </source>
</evidence>
<feature type="signal peptide" evidence="5">
    <location>
        <begin position="1"/>
        <end position="26"/>
    </location>
</feature>
<protein>
    <submittedName>
        <fullName evidence="7">Short-chain dehydrogenase</fullName>
    </submittedName>
</protein>
<dbReference type="Proteomes" id="UP000251692">
    <property type="component" value="Unassembled WGS sequence"/>
</dbReference>
<dbReference type="PANTHER" id="PTHR44196:SF1">
    <property type="entry name" value="DEHYDROGENASE_REDUCTASE SDR FAMILY MEMBER 7B"/>
    <property type="match status" value="1"/>
</dbReference>
<dbReference type="SUPFAM" id="SSF51735">
    <property type="entry name" value="NAD(P)-binding Rossmann-fold domains"/>
    <property type="match status" value="1"/>
</dbReference>
<dbReference type="PRINTS" id="PR00080">
    <property type="entry name" value="SDRFAMILY"/>
</dbReference>
<dbReference type="AlphaFoldDB" id="A0A364RCG7"/>
<reference evidence="7 8" key="1">
    <citation type="submission" date="2018-06" db="EMBL/GenBank/DDBJ databases">
        <authorList>
            <person name="Liu Z.-W."/>
        </authorList>
    </citation>
    <scope>NUCLEOTIDE SEQUENCE [LARGE SCALE GENOMIC DNA]</scope>
    <source>
        <strain evidence="7 8">2b14</strain>
    </source>
</reference>
<evidence type="ECO:0000313" key="8">
    <source>
        <dbReference type="Proteomes" id="UP000251692"/>
    </source>
</evidence>
<dbReference type="EMBL" id="QMDV01000004">
    <property type="protein sequence ID" value="RAU81964.1"/>
    <property type="molecule type" value="Genomic_DNA"/>
</dbReference>
<gene>
    <name evidence="7" type="ORF">DP923_14895</name>
</gene>
<comment type="similarity">
    <text evidence="1 3">Belongs to the short-chain dehydrogenases/reductases (SDR) family.</text>
</comment>
<feature type="region of interest" description="Disordered" evidence="4">
    <location>
        <begin position="301"/>
        <end position="349"/>
    </location>
</feature>
<dbReference type="PRINTS" id="PR00081">
    <property type="entry name" value="GDHRDH"/>
</dbReference>
<keyword evidence="2" id="KW-0560">Oxidoreductase</keyword>
<evidence type="ECO:0000259" key="6">
    <source>
        <dbReference type="SMART" id="SM00822"/>
    </source>
</evidence>
<dbReference type="Pfam" id="PF00106">
    <property type="entry name" value="adh_short"/>
    <property type="match status" value="1"/>
</dbReference>
<dbReference type="InterPro" id="IPR057326">
    <property type="entry name" value="KR_dom"/>
</dbReference>
<dbReference type="GO" id="GO:0016020">
    <property type="term" value="C:membrane"/>
    <property type="evidence" value="ECO:0007669"/>
    <property type="project" value="TreeGrafter"/>
</dbReference>
<dbReference type="InterPro" id="IPR036291">
    <property type="entry name" value="NAD(P)-bd_dom_sf"/>
</dbReference>
<dbReference type="PANTHER" id="PTHR44196">
    <property type="entry name" value="DEHYDROGENASE/REDUCTASE SDR FAMILY MEMBER 7B"/>
    <property type="match status" value="1"/>
</dbReference>
<feature type="compositionally biased region" description="Basic and acidic residues" evidence="4">
    <location>
        <begin position="322"/>
        <end position="349"/>
    </location>
</feature>
<accession>A0A364RCG7</accession>
<dbReference type="InterPro" id="IPR002347">
    <property type="entry name" value="SDR_fam"/>
</dbReference>
<comment type="caution">
    <text evidence="7">The sequence shown here is derived from an EMBL/GenBank/DDBJ whole genome shotgun (WGS) entry which is preliminary data.</text>
</comment>
<proteinExistence type="inferred from homology"/>
<evidence type="ECO:0000256" key="4">
    <source>
        <dbReference type="SAM" id="MobiDB-lite"/>
    </source>
</evidence>
<dbReference type="GO" id="GO:0016491">
    <property type="term" value="F:oxidoreductase activity"/>
    <property type="evidence" value="ECO:0007669"/>
    <property type="project" value="UniProtKB-KW"/>
</dbReference>
<dbReference type="SMART" id="SM00822">
    <property type="entry name" value="PKS_KR"/>
    <property type="match status" value="1"/>
</dbReference>
<evidence type="ECO:0000256" key="2">
    <source>
        <dbReference type="ARBA" id="ARBA00023002"/>
    </source>
</evidence>
<evidence type="ECO:0000256" key="5">
    <source>
        <dbReference type="SAM" id="SignalP"/>
    </source>
</evidence>